<organism evidence="2 3">
    <name type="scientific">Roseinatronobacter domitianus</name>
    <dbReference type="NCBI Taxonomy" id="2940293"/>
    <lineage>
        <taxon>Bacteria</taxon>
        <taxon>Pseudomonadati</taxon>
        <taxon>Pseudomonadota</taxon>
        <taxon>Alphaproteobacteria</taxon>
        <taxon>Rhodobacterales</taxon>
        <taxon>Paracoccaceae</taxon>
        <taxon>Roseinatronobacter</taxon>
    </lineage>
</organism>
<dbReference type="RefSeq" id="WP_249055241.1">
    <property type="nucleotide sequence ID" value="NZ_JALZWP010000001.1"/>
</dbReference>
<dbReference type="EMBL" id="JALZWP010000001">
    <property type="protein sequence ID" value="MCL1627138.1"/>
    <property type="molecule type" value="Genomic_DNA"/>
</dbReference>
<dbReference type="HAMAP" id="MF_00678">
    <property type="entry name" value="UPF0262"/>
    <property type="match status" value="1"/>
</dbReference>
<protein>
    <recommendedName>
        <fullName evidence="1">UPF0262 protein M3N55_00190</fullName>
    </recommendedName>
</protein>
<dbReference type="PIRSF" id="PIRSF032146">
    <property type="entry name" value="UCP032146"/>
    <property type="match status" value="1"/>
</dbReference>
<proteinExistence type="inferred from homology"/>
<dbReference type="Pfam" id="PF06793">
    <property type="entry name" value="UPF0262"/>
    <property type="match status" value="1"/>
</dbReference>
<evidence type="ECO:0000313" key="2">
    <source>
        <dbReference type="EMBL" id="MCL1627138.1"/>
    </source>
</evidence>
<gene>
    <name evidence="2" type="ORF">M3N55_00190</name>
</gene>
<dbReference type="NCBIfam" id="NF002769">
    <property type="entry name" value="PRK02853.1"/>
    <property type="match status" value="1"/>
</dbReference>
<sequence>MSRISKIEIDDTGLPTPTPEVEQERKVAVFDLLEDNSFTLLGRDGQDAPQGPFHMTLAIRERRLVIDLRDDAGETVSEMHLSLGPFRQVVKDYYQICGSYFEAVKSLPPSQIEAIDMARRGIHNEGARILQERLEGKADLDKDTARRLFTLVCVLHFGG</sequence>
<dbReference type="InterPro" id="IPR008321">
    <property type="entry name" value="UCP032146"/>
</dbReference>
<accession>A0ABT0LWZ7</accession>
<evidence type="ECO:0000313" key="3">
    <source>
        <dbReference type="Proteomes" id="UP001202550"/>
    </source>
</evidence>
<dbReference type="Proteomes" id="UP001202550">
    <property type="component" value="Unassembled WGS sequence"/>
</dbReference>
<reference evidence="2 3" key="1">
    <citation type="submission" date="2022-05" db="EMBL/GenBank/DDBJ databases">
        <title>Seasonal and diel survey of microbial diversity of the Tyrrhenian coast.</title>
        <authorList>
            <person name="Gattoni G."/>
            <person name="Corral P."/>
        </authorList>
    </citation>
    <scope>NUCLEOTIDE SEQUENCE [LARGE SCALE GENOMIC DNA]</scope>
    <source>
        <strain evidence="2 3">V10</strain>
    </source>
</reference>
<keyword evidence="3" id="KW-1185">Reference proteome</keyword>
<comment type="caution">
    <text evidence="2">The sequence shown here is derived from an EMBL/GenBank/DDBJ whole genome shotgun (WGS) entry which is preliminary data.</text>
</comment>
<comment type="similarity">
    <text evidence="1">Belongs to the UPF0262 family.</text>
</comment>
<name>A0ABT0LWZ7_9RHOB</name>
<evidence type="ECO:0000256" key="1">
    <source>
        <dbReference type="HAMAP-Rule" id="MF_00678"/>
    </source>
</evidence>